<reference evidence="2 3" key="1">
    <citation type="submission" date="2019-05" db="EMBL/GenBank/DDBJ databases">
        <title>Another draft genome of Portunus trituberculatus and its Hox gene families provides insights of decapod evolution.</title>
        <authorList>
            <person name="Jeong J.-H."/>
            <person name="Song I."/>
            <person name="Kim S."/>
            <person name="Choi T."/>
            <person name="Kim D."/>
            <person name="Ryu S."/>
            <person name="Kim W."/>
        </authorList>
    </citation>
    <scope>NUCLEOTIDE SEQUENCE [LARGE SCALE GENOMIC DNA]</scope>
    <source>
        <tissue evidence="2">Muscle</tissue>
    </source>
</reference>
<dbReference type="Proteomes" id="UP000324222">
    <property type="component" value="Unassembled WGS sequence"/>
</dbReference>
<comment type="caution">
    <text evidence="2">The sequence shown here is derived from an EMBL/GenBank/DDBJ whole genome shotgun (WGS) entry which is preliminary data.</text>
</comment>
<evidence type="ECO:0000313" key="2">
    <source>
        <dbReference type="EMBL" id="MPC55915.1"/>
    </source>
</evidence>
<accession>A0A5B7GEX9</accession>
<name>A0A5B7GEX9_PORTR</name>
<gene>
    <name evidence="2" type="ORF">E2C01_049860</name>
</gene>
<keyword evidence="3" id="KW-1185">Reference proteome</keyword>
<proteinExistence type="predicted"/>
<evidence type="ECO:0000313" key="3">
    <source>
        <dbReference type="Proteomes" id="UP000324222"/>
    </source>
</evidence>
<dbReference type="EMBL" id="VSRR010013543">
    <property type="protein sequence ID" value="MPC55915.1"/>
    <property type="molecule type" value="Genomic_DNA"/>
</dbReference>
<evidence type="ECO:0000256" key="1">
    <source>
        <dbReference type="SAM" id="MobiDB-lite"/>
    </source>
</evidence>
<organism evidence="2 3">
    <name type="scientific">Portunus trituberculatus</name>
    <name type="common">Swimming crab</name>
    <name type="synonym">Neptunus trituberculatus</name>
    <dbReference type="NCBI Taxonomy" id="210409"/>
    <lineage>
        <taxon>Eukaryota</taxon>
        <taxon>Metazoa</taxon>
        <taxon>Ecdysozoa</taxon>
        <taxon>Arthropoda</taxon>
        <taxon>Crustacea</taxon>
        <taxon>Multicrustacea</taxon>
        <taxon>Malacostraca</taxon>
        <taxon>Eumalacostraca</taxon>
        <taxon>Eucarida</taxon>
        <taxon>Decapoda</taxon>
        <taxon>Pleocyemata</taxon>
        <taxon>Brachyura</taxon>
        <taxon>Eubrachyura</taxon>
        <taxon>Portunoidea</taxon>
        <taxon>Portunidae</taxon>
        <taxon>Portuninae</taxon>
        <taxon>Portunus</taxon>
    </lineage>
</organism>
<feature type="compositionally biased region" description="Basic and acidic residues" evidence="1">
    <location>
        <begin position="35"/>
        <end position="55"/>
    </location>
</feature>
<feature type="region of interest" description="Disordered" evidence="1">
    <location>
        <begin position="1"/>
        <end position="69"/>
    </location>
</feature>
<protein>
    <submittedName>
        <fullName evidence="2">Uncharacterized protein</fullName>
    </submittedName>
</protein>
<sequence>MKNNNNENVDPYPLSEVMPKSKSGSRGGGQTAEKAGVRQEDNSSSRWRYGEKQQEPRLAAFPVRRGTSLKRGKVFTKGRCAGV</sequence>
<dbReference type="AlphaFoldDB" id="A0A5B7GEX9"/>